<dbReference type="PANTHER" id="PTHR30518:SF2">
    <property type="entry name" value="ENDOLYTIC MUREIN TRANSGLYCOSYLASE"/>
    <property type="match status" value="1"/>
</dbReference>
<keyword evidence="5 7" id="KW-0456">Lyase</keyword>
<accession>A0ABU3Y4K2</accession>
<evidence type="ECO:0000313" key="8">
    <source>
        <dbReference type="EMBL" id="MDV3456254.1"/>
    </source>
</evidence>
<keyword evidence="1 7" id="KW-1003">Cell membrane</keyword>
<comment type="function">
    <text evidence="7">Functions as a peptidoglycan terminase that cleaves nascent peptidoglycan strands endolytically to terminate their elongation.</text>
</comment>
<evidence type="ECO:0000313" key="9">
    <source>
        <dbReference type="Proteomes" id="UP001273531"/>
    </source>
</evidence>
<evidence type="ECO:0000256" key="5">
    <source>
        <dbReference type="ARBA" id="ARBA00023239"/>
    </source>
</evidence>
<feature type="site" description="Important for catalytic activity" evidence="7">
    <location>
        <position position="205"/>
    </location>
</feature>
<dbReference type="Gene3D" id="3.30.160.60">
    <property type="entry name" value="Classic Zinc Finger"/>
    <property type="match status" value="1"/>
</dbReference>
<dbReference type="EMBL" id="JAWJEJ010000001">
    <property type="protein sequence ID" value="MDV3456254.1"/>
    <property type="molecule type" value="Genomic_DNA"/>
</dbReference>
<evidence type="ECO:0000256" key="2">
    <source>
        <dbReference type="ARBA" id="ARBA00022692"/>
    </source>
</evidence>
<dbReference type="Pfam" id="PF02618">
    <property type="entry name" value="YceG"/>
    <property type="match status" value="1"/>
</dbReference>
<keyword evidence="3 7" id="KW-1133">Transmembrane helix</keyword>
<keyword evidence="9" id="KW-1185">Reference proteome</keyword>
<proteinExistence type="inferred from homology"/>
<dbReference type="NCBIfam" id="TIGR00247">
    <property type="entry name" value="endolytic transglycosylase MltG"/>
    <property type="match status" value="1"/>
</dbReference>
<dbReference type="RefSeq" id="WP_317225445.1">
    <property type="nucleotide sequence ID" value="NZ_JAWJEJ010000001.1"/>
</dbReference>
<protein>
    <recommendedName>
        <fullName evidence="7">Endolytic murein transglycosylase</fullName>
        <ecNumber evidence="7">4.2.2.29</ecNumber>
    </recommendedName>
    <alternativeName>
        <fullName evidence="7">Peptidoglycan lytic transglycosylase</fullName>
    </alternativeName>
    <alternativeName>
        <fullName evidence="7">Peptidoglycan polymerization terminase</fullName>
    </alternativeName>
</protein>
<reference evidence="8 9" key="1">
    <citation type="submission" date="2023-10" db="EMBL/GenBank/DDBJ databases">
        <title>Sphingomonas sp. HF-S4 16S ribosomal RNA gene Genome sequencing and assembly.</title>
        <authorList>
            <person name="Lee H."/>
        </authorList>
    </citation>
    <scope>NUCLEOTIDE SEQUENCE [LARGE SCALE GENOMIC DNA]</scope>
    <source>
        <strain evidence="8 9">HF-S4</strain>
    </source>
</reference>
<organism evidence="8 9">
    <name type="scientific">Sphingomonas agrestis</name>
    <dbReference type="NCBI Taxonomy" id="3080540"/>
    <lineage>
        <taxon>Bacteria</taxon>
        <taxon>Pseudomonadati</taxon>
        <taxon>Pseudomonadota</taxon>
        <taxon>Alphaproteobacteria</taxon>
        <taxon>Sphingomonadales</taxon>
        <taxon>Sphingomonadaceae</taxon>
        <taxon>Sphingomonas</taxon>
    </lineage>
</organism>
<dbReference type="PANTHER" id="PTHR30518">
    <property type="entry name" value="ENDOLYTIC MUREIN TRANSGLYCOSYLASE"/>
    <property type="match status" value="1"/>
</dbReference>
<dbReference type="InterPro" id="IPR003770">
    <property type="entry name" value="MLTG-like"/>
</dbReference>
<dbReference type="Proteomes" id="UP001273531">
    <property type="component" value="Unassembled WGS sequence"/>
</dbReference>
<sequence length="329" mass="35362">MPPRRPRRRAGGCAILVVLLLVVAAGFGVLQLWAGSGPSRANMTVLVPQGASLSQAAAELEKAGAIRSAGQFVLLSRLLGGGKSIKAGEYRVPAGLSQSDLLKMLQGGQTLQRFVRVPEGTPSIVVYETLMKAPQLDGPVSVPAEGSVLPDSYAYNRGDTRQAVLDRMQKAMDAYLAKAWERRKPGIAVQTPQEALTLAAIVEKETSKPEERRTVAAVYSNRLRTGMMLQADPTIIYPITKGKPLGRRILQSELRAKNAYNTYAMTGLPAGPIANPGKESIDAVLDPAQSSALYFVADGTGGHVFADTLEQHNANVQKWYALRRARGEM</sequence>
<keyword evidence="6 7" id="KW-0961">Cell wall biogenesis/degradation</keyword>
<evidence type="ECO:0000256" key="1">
    <source>
        <dbReference type="ARBA" id="ARBA00022475"/>
    </source>
</evidence>
<comment type="similarity">
    <text evidence="7">Belongs to the transglycosylase MltG family.</text>
</comment>
<keyword evidence="2 7" id="KW-0812">Transmembrane</keyword>
<gene>
    <name evidence="7 8" type="primary">mltG</name>
    <name evidence="8" type="ORF">RZN05_04605</name>
</gene>
<dbReference type="CDD" id="cd08010">
    <property type="entry name" value="MltG_like"/>
    <property type="match status" value="1"/>
</dbReference>
<dbReference type="Gene3D" id="3.30.1490.480">
    <property type="entry name" value="Endolytic murein transglycosylase"/>
    <property type="match status" value="1"/>
</dbReference>
<evidence type="ECO:0000256" key="6">
    <source>
        <dbReference type="ARBA" id="ARBA00023316"/>
    </source>
</evidence>
<evidence type="ECO:0000256" key="7">
    <source>
        <dbReference type="HAMAP-Rule" id="MF_02065"/>
    </source>
</evidence>
<evidence type="ECO:0000256" key="3">
    <source>
        <dbReference type="ARBA" id="ARBA00022989"/>
    </source>
</evidence>
<comment type="caution">
    <text evidence="8">The sequence shown here is derived from an EMBL/GenBank/DDBJ whole genome shotgun (WGS) entry which is preliminary data.</text>
</comment>
<comment type="catalytic activity">
    <reaction evidence="7">
        <text>a peptidoglycan chain = a peptidoglycan chain with N-acetyl-1,6-anhydromuramyl-[peptide] at the reducing end + a peptidoglycan chain with N-acetylglucosamine at the non-reducing end.</text>
        <dbReference type="EC" id="4.2.2.29"/>
    </reaction>
</comment>
<dbReference type="EC" id="4.2.2.29" evidence="7"/>
<keyword evidence="4 7" id="KW-0472">Membrane</keyword>
<evidence type="ECO:0000256" key="4">
    <source>
        <dbReference type="ARBA" id="ARBA00023136"/>
    </source>
</evidence>
<name>A0ABU3Y4K2_9SPHN</name>
<keyword evidence="7" id="KW-0997">Cell inner membrane</keyword>
<dbReference type="HAMAP" id="MF_02065">
    <property type="entry name" value="MltG"/>
    <property type="match status" value="1"/>
</dbReference>